<dbReference type="InterPro" id="IPR036291">
    <property type="entry name" value="NAD(P)-bd_dom_sf"/>
</dbReference>
<proteinExistence type="predicted"/>
<name>A0A2B0LYW3_BACCE</name>
<gene>
    <name evidence="2" type="ORF">COI93_14140</name>
</gene>
<dbReference type="PANTHER" id="PTHR43355">
    <property type="entry name" value="FLAVIN REDUCTASE (NADPH)"/>
    <property type="match status" value="1"/>
</dbReference>
<dbReference type="AlphaFoldDB" id="A0A2B0LYW3"/>
<dbReference type="Gene3D" id="3.40.50.720">
    <property type="entry name" value="NAD(P)-binding Rossmann-like Domain"/>
    <property type="match status" value="1"/>
</dbReference>
<dbReference type="RefSeq" id="WP_098491321.1">
    <property type="nucleotide sequence ID" value="NZ_NUWN01000053.1"/>
</dbReference>
<dbReference type="InterPro" id="IPR051606">
    <property type="entry name" value="Polyketide_Oxido-like"/>
</dbReference>
<dbReference type="CDD" id="cd05244">
    <property type="entry name" value="BVR-B_like_SDR_a"/>
    <property type="match status" value="1"/>
</dbReference>
<dbReference type="SUPFAM" id="SSF51735">
    <property type="entry name" value="NAD(P)-binding Rossmann-fold domains"/>
    <property type="match status" value="1"/>
</dbReference>
<reference evidence="2 3" key="1">
    <citation type="submission" date="2017-09" db="EMBL/GenBank/DDBJ databases">
        <title>Large-scale bioinformatics analysis of Bacillus genomes uncovers conserved roles of natural products in bacterial physiology.</title>
        <authorList>
            <consortium name="Agbiome Team Llc"/>
            <person name="Bleich R.M."/>
            <person name="Grubbs K.J."/>
            <person name="Santa Maria K.C."/>
            <person name="Allen S.E."/>
            <person name="Farag S."/>
            <person name="Shank E.A."/>
            <person name="Bowers A."/>
        </authorList>
    </citation>
    <scope>NUCLEOTIDE SEQUENCE [LARGE SCALE GENOMIC DNA]</scope>
    <source>
        <strain evidence="2 3">AFS083043</strain>
    </source>
</reference>
<evidence type="ECO:0000259" key="1">
    <source>
        <dbReference type="Pfam" id="PF13460"/>
    </source>
</evidence>
<evidence type="ECO:0000313" key="3">
    <source>
        <dbReference type="Proteomes" id="UP000242656"/>
    </source>
</evidence>
<evidence type="ECO:0000313" key="2">
    <source>
        <dbReference type="EMBL" id="PFK39138.1"/>
    </source>
</evidence>
<feature type="domain" description="NAD(P)-binding" evidence="1">
    <location>
        <begin position="11"/>
        <end position="199"/>
    </location>
</feature>
<dbReference type="Proteomes" id="UP000242656">
    <property type="component" value="Unassembled WGS sequence"/>
</dbReference>
<organism evidence="2 3">
    <name type="scientific">Bacillus cereus</name>
    <dbReference type="NCBI Taxonomy" id="1396"/>
    <lineage>
        <taxon>Bacteria</taxon>
        <taxon>Bacillati</taxon>
        <taxon>Bacillota</taxon>
        <taxon>Bacilli</taxon>
        <taxon>Bacillales</taxon>
        <taxon>Bacillaceae</taxon>
        <taxon>Bacillus</taxon>
        <taxon>Bacillus cereus group</taxon>
    </lineage>
</organism>
<dbReference type="EMBL" id="NUWN01000053">
    <property type="protein sequence ID" value="PFK39138.1"/>
    <property type="molecule type" value="Genomic_DNA"/>
</dbReference>
<comment type="caution">
    <text evidence="2">The sequence shown here is derived from an EMBL/GenBank/DDBJ whole genome shotgun (WGS) entry which is preliminary data.</text>
</comment>
<accession>A0A2B0LYW3</accession>
<dbReference type="InterPro" id="IPR016040">
    <property type="entry name" value="NAD(P)-bd_dom"/>
</dbReference>
<sequence length="211" mass="23908">MQRINKIAIIGANGKAGKYLVTQALKEGYFVRILIRNPKKFKLSHKHLEFVQGDARDISAIRQLLQGCNAVINAVGQPKKESYIFSTVTNHILEVMEEYRIKRYILISGGSMDVQGDVKSILNKIGAMLFRLFLSDMMKDKYKELQLVRDSDVNWTIVRLPFVIDGEGIGKIKESLRDLPGITIQNGDIALFVIKQIQDEMHIGKCPFISN</sequence>
<dbReference type="Pfam" id="PF13460">
    <property type="entry name" value="NAD_binding_10"/>
    <property type="match status" value="1"/>
</dbReference>
<protein>
    <submittedName>
        <fullName evidence="2">NADH-flavin reductase</fullName>
    </submittedName>
</protein>
<dbReference type="GO" id="GO:0016646">
    <property type="term" value="F:oxidoreductase activity, acting on the CH-NH group of donors, NAD or NADP as acceptor"/>
    <property type="evidence" value="ECO:0007669"/>
    <property type="project" value="TreeGrafter"/>
</dbReference>
<dbReference type="PANTHER" id="PTHR43355:SF2">
    <property type="entry name" value="FLAVIN REDUCTASE (NADPH)"/>
    <property type="match status" value="1"/>
</dbReference>